<organism evidence="1 2">
    <name type="scientific">Peronosclerospora sorghi</name>
    <dbReference type="NCBI Taxonomy" id="230839"/>
    <lineage>
        <taxon>Eukaryota</taxon>
        <taxon>Sar</taxon>
        <taxon>Stramenopiles</taxon>
        <taxon>Oomycota</taxon>
        <taxon>Peronosporomycetes</taxon>
        <taxon>Peronosporales</taxon>
        <taxon>Peronosporaceae</taxon>
        <taxon>Peronosclerospora</taxon>
    </lineage>
</organism>
<evidence type="ECO:0000313" key="2">
    <source>
        <dbReference type="Proteomes" id="UP001163321"/>
    </source>
</evidence>
<sequence length="84" mass="9418">MEQSRVELQLTLIIWFVASPSDDSDDDDAVGARVGFSRNSTGSDDPEVVQLQHLSRLLERKKCPNVAELATTTTTETARSRWRL</sequence>
<dbReference type="Proteomes" id="UP001163321">
    <property type="component" value="Chromosome 1"/>
</dbReference>
<protein>
    <submittedName>
        <fullName evidence="1">Uncharacterized protein</fullName>
    </submittedName>
</protein>
<reference evidence="1 2" key="1">
    <citation type="journal article" date="2022" name="bioRxiv">
        <title>The genome of the oomycete Peronosclerospora sorghi, a cosmopolitan pathogen of maize and sorghum, is inflated with dispersed pseudogenes.</title>
        <authorList>
            <person name="Fletcher K."/>
            <person name="Martin F."/>
            <person name="Isakeit T."/>
            <person name="Cavanaugh K."/>
            <person name="Magill C."/>
            <person name="Michelmore R."/>
        </authorList>
    </citation>
    <scope>NUCLEOTIDE SEQUENCE [LARGE SCALE GENOMIC DNA]</scope>
    <source>
        <strain evidence="1">P6</strain>
    </source>
</reference>
<gene>
    <name evidence="1" type="ORF">PsorP6_001363</name>
</gene>
<comment type="caution">
    <text evidence="1">The sequence shown here is derived from an EMBL/GenBank/DDBJ whole genome shotgun (WGS) entry which is preliminary data.</text>
</comment>
<dbReference type="EMBL" id="CM047580">
    <property type="protein sequence ID" value="KAI9921572.1"/>
    <property type="molecule type" value="Genomic_DNA"/>
</dbReference>
<name>A0ACC0WSK2_9STRA</name>
<proteinExistence type="predicted"/>
<accession>A0ACC0WSK2</accession>
<evidence type="ECO:0000313" key="1">
    <source>
        <dbReference type="EMBL" id="KAI9921572.1"/>
    </source>
</evidence>
<keyword evidence="2" id="KW-1185">Reference proteome</keyword>